<evidence type="ECO:0000313" key="2">
    <source>
        <dbReference type="Proteomes" id="UP000177481"/>
    </source>
</evidence>
<dbReference type="STRING" id="1797471.A3A71_01505"/>
<name>A0A1F5EBW7_9BACT</name>
<reference evidence="1 2" key="1">
    <citation type="journal article" date="2016" name="Nat. Commun.">
        <title>Thousands of microbial genomes shed light on interconnected biogeochemical processes in an aquifer system.</title>
        <authorList>
            <person name="Anantharaman K."/>
            <person name="Brown C.T."/>
            <person name="Hug L.A."/>
            <person name="Sharon I."/>
            <person name="Castelle C.J."/>
            <person name="Probst A.J."/>
            <person name="Thomas B.C."/>
            <person name="Singh A."/>
            <person name="Wilkins M.J."/>
            <person name="Karaoz U."/>
            <person name="Brodie E.L."/>
            <person name="Williams K.H."/>
            <person name="Hubbard S.S."/>
            <person name="Banfield J.F."/>
        </authorList>
    </citation>
    <scope>NUCLEOTIDE SEQUENCE [LARGE SCALE GENOMIC DNA]</scope>
</reference>
<organism evidence="1 2">
    <name type="scientific">Candidatus Berkelbacteria bacterium RIFCSPLOWO2_01_FULL_50_28</name>
    <dbReference type="NCBI Taxonomy" id="1797471"/>
    <lineage>
        <taxon>Bacteria</taxon>
        <taxon>Candidatus Berkelbacteria</taxon>
    </lineage>
</organism>
<evidence type="ECO:0000313" key="1">
    <source>
        <dbReference type="EMBL" id="OGD64714.1"/>
    </source>
</evidence>
<dbReference type="Proteomes" id="UP000177481">
    <property type="component" value="Unassembled WGS sequence"/>
</dbReference>
<sequence>MVRGYLVAPKTKQLANRYRVVLAVLSLIAIIAQPFGIQSAFAVRPTSLKDTLSDSRPSTASNHEIVLDLSGSTTFIAGETVIVTFPAGYNLTTLTLTDVDFVNGATSETLIASCTATDSVEYVLASQVVTFTACSGYTAEAASTAITMKFGSNAAGGTTRIVNTTAGTSQLNVAGSYGDDSQDTVLVLTAGVAISATIDEVLTLTVAGLAADANCTTTGGTKPAASTATTIPYGTISTETFYDICQQLTVATNAGTGYTVTVYTVTGLDAGANPFAVGSCDGACTLTDPAPWGTATFNGYAICMDDTTGNAAETANADWAAAGQCGGGTQQFELVADLSGPQTPSTIMQSAVGVTDISKIGWRLSADGAQAAGAYTGTADYITTGTF</sequence>
<dbReference type="EMBL" id="MEZX01000002">
    <property type="protein sequence ID" value="OGD64714.1"/>
    <property type="molecule type" value="Genomic_DNA"/>
</dbReference>
<dbReference type="AlphaFoldDB" id="A0A1F5EBW7"/>
<protein>
    <submittedName>
        <fullName evidence="1">Uncharacterized protein</fullName>
    </submittedName>
</protein>
<accession>A0A1F5EBW7</accession>
<gene>
    <name evidence="1" type="ORF">A3A71_01505</name>
</gene>
<comment type="caution">
    <text evidence="1">The sequence shown here is derived from an EMBL/GenBank/DDBJ whole genome shotgun (WGS) entry which is preliminary data.</text>
</comment>
<proteinExistence type="predicted"/>